<proteinExistence type="predicted"/>
<dbReference type="OMA" id="NDATSWA"/>
<dbReference type="InterPro" id="IPR050866">
    <property type="entry name" value="CNG_cation_channel"/>
</dbReference>
<evidence type="ECO:0000313" key="12">
    <source>
        <dbReference type="Proteomes" id="UP000019132"/>
    </source>
</evidence>
<dbReference type="InterPro" id="IPR014710">
    <property type="entry name" value="RmlC-like_jellyroll"/>
</dbReference>
<keyword evidence="4 9" id="KW-1133">Transmembrane helix</keyword>
<keyword evidence="3 9" id="KW-0812">Transmembrane</keyword>
<dbReference type="PROSITE" id="PS50042">
    <property type="entry name" value="CNMP_BINDING_3"/>
    <property type="match status" value="3"/>
</dbReference>
<evidence type="ECO:0000256" key="6">
    <source>
        <dbReference type="ARBA" id="ARBA00023136"/>
    </source>
</evidence>
<evidence type="ECO:0000256" key="9">
    <source>
        <dbReference type="SAM" id="Phobius"/>
    </source>
</evidence>
<evidence type="ECO:0000256" key="4">
    <source>
        <dbReference type="ARBA" id="ARBA00022989"/>
    </source>
</evidence>
<keyword evidence="2" id="KW-0813">Transport</keyword>
<reference evidence="12" key="2">
    <citation type="submission" date="2010-04" db="EMBL/GenBank/DDBJ databases">
        <authorList>
            <person name="Buell R."/>
            <person name="Hamilton J."/>
            <person name="Hostetler J."/>
        </authorList>
    </citation>
    <scope>NUCLEOTIDE SEQUENCE [LARGE SCALE GENOMIC DNA]</scope>
    <source>
        <strain evidence="12">DAOM:BR144</strain>
    </source>
</reference>
<feature type="transmembrane region" description="Helical" evidence="9">
    <location>
        <begin position="614"/>
        <end position="634"/>
    </location>
</feature>
<dbReference type="CDD" id="cd00038">
    <property type="entry name" value="CAP_ED"/>
    <property type="match status" value="3"/>
</dbReference>
<feature type="transmembrane region" description="Helical" evidence="9">
    <location>
        <begin position="471"/>
        <end position="490"/>
    </location>
</feature>
<reference evidence="12" key="1">
    <citation type="journal article" date="2010" name="Genome Biol.">
        <title>Genome sequence of the necrotrophic plant pathogen Pythium ultimum reveals original pathogenicity mechanisms and effector repertoire.</title>
        <authorList>
            <person name="Levesque C.A."/>
            <person name="Brouwer H."/>
            <person name="Cano L."/>
            <person name="Hamilton J.P."/>
            <person name="Holt C."/>
            <person name="Huitema E."/>
            <person name="Raffaele S."/>
            <person name="Robideau G.P."/>
            <person name="Thines M."/>
            <person name="Win J."/>
            <person name="Zerillo M.M."/>
            <person name="Beakes G.W."/>
            <person name="Boore J.L."/>
            <person name="Busam D."/>
            <person name="Dumas B."/>
            <person name="Ferriera S."/>
            <person name="Fuerstenberg S.I."/>
            <person name="Gachon C.M."/>
            <person name="Gaulin E."/>
            <person name="Govers F."/>
            <person name="Grenville-Briggs L."/>
            <person name="Horner N."/>
            <person name="Hostetler J."/>
            <person name="Jiang R.H."/>
            <person name="Johnson J."/>
            <person name="Krajaejun T."/>
            <person name="Lin H."/>
            <person name="Meijer H.J."/>
            <person name="Moore B."/>
            <person name="Morris P."/>
            <person name="Phuntmart V."/>
            <person name="Puiu D."/>
            <person name="Shetty J."/>
            <person name="Stajich J.E."/>
            <person name="Tripathy S."/>
            <person name="Wawra S."/>
            <person name="van West P."/>
            <person name="Whitty B.R."/>
            <person name="Coutinho P.M."/>
            <person name="Henrissat B."/>
            <person name="Martin F."/>
            <person name="Thomas P.D."/>
            <person name="Tyler B.M."/>
            <person name="De Vries R.P."/>
            <person name="Kamoun S."/>
            <person name="Yandell M."/>
            <person name="Tisserat N."/>
            <person name="Buell C.R."/>
        </authorList>
    </citation>
    <scope>NUCLEOTIDE SEQUENCE</scope>
    <source>
        <strain evidence="12">DAOM:BR144</strain>
    </source>
</reference>
<feature type="transmembrane region" description="Helical" evidence="9">
    <location>
        <begin position="230"/>
        <end position="248"/>
    </location>
</feature>
<protein>
    <recommendedName>
        <fullName evidence="10">Cyclic nucleotide-binding domain-containing protein</fullName>
    </recommendedName>
</protein>
<dbReference type="Proteomes" id="UP000019132">
    <property type="component" value="Unassembled WGS sequence"/>
</dbReference>
<organism evidence="11 12">
    <name type="scientific">Globisporangium ultimum (strain ATCC 200006 / CBS 805.95 / DAOM BR144)</name>
    <name type="common">Pythium ultimum</name>
    <dbReference type="NCBI Taxonomy" id="431595"/>
    <lineage>
        <taxon>Eukaryota</taxon>
        <taxon>Sar</taxon>
        <taxon>Stramenopiles</taxon>
        <taxon>Oomycota</taxon>
        <taxon>Peronosporomycetes</taxon>
        <taxon>Pythiales</taxon>
        <taxon>Pythiaceae</taxon>
        <taxon>Globisporangium</taxon>
    </lineage>
</organism>
<dbReference type="InterPro" id="IPR005821">
    <property type="entry name" value="Ion_trans_dom"/>
</dbReference>
<dbReference type="EnsemblProtists" id="PYU1_T013262">
    <property type="protein sequence ID" value="PYU1_T013262"/>
    <property type="gene ID" value="PYU1_G013233"/>
</dbReference>
<dbReference type="GO" id="GO:0005221">
    <property type="term" value="F:intracellularly cyclic nucleotide-activated monoatomic cation channel activity"/>
    <property type="evidence" value="ECO:0007669"/>
    <property type="project" value="InterPro"/>
</dbReference>
<evidence type="ECO:0000256" key="2">
    <source>
        <dbReference type="ARBA" id="ARBA00022448"/>
    </source>
</evidence>
<evidence type="ECO:0000256" key="8">
    <source>
        <dbReference type="ARBA" id="ARBA00023303"/>
    </source>
</evidence>
<sequence>MWWVLTLQINLMYNWIVVPLQLAFDLLDQSSWYLEVSNALADIVLWVDLYLNFNFTYVQDSEKIWDTSRTAQRYLKGWFAFDLLSVLPYNIFVTSVHHATMRIPRLLRIVRLPIHFREVDNYLQLKSKQRLFLFGIMLCMMYHIIACLHFSITYIEGFSPNQSAWIPTDDVYLARLNQTHYIDIKNATYPVSSSKATTVGRIQYFRSLYYAANVLTALGRTIEPSSDTQYAAALVFMFSGFFITAIVVDNVQKRFTASAFEQKEFFATRFQIQLFLRQLLEKFPETIKRDIIKSICKPVLQTLALLNGVRPVLTDLEQVFVDNIKFILYGQGEIVYRQVDYANGLFFLIEGEVCMITNGDTPRSVPNGGFFGTAALRLEDNSTSYNERVAAISGCILLFASREQLHAMQETFTSITDALRALEKRLLDPRLAGSSVFSTGRKLTLVKYHPVIEKLLGACLNMDTMFDPDSTYVLVWETWVFVAMTVQWMMATFFTCFGVSPDKQTETDTVIALLEITFVIDIFVRSHLGFYEFGNKVMSSQLIKRRYFRSREFMIDGLAISPLFMLNWALDREGRRWEMLNLNKLIRLFKVPSQFTALESKYLKFTLELRLFKLVYYTFLLSHTFGCIWFDFALHVSGLHTTEDDSNKNPSFGEEKWLPPLFLEHADTDLQYFSSLFWPFGLMSASSAWELPKAVSQCVFSVITMTSGFFLFAYVVGNFFDITELIDAENREFYAKLGSLRHLLSHFKLPVPIEEKIKAYFFFKRFHSITQEYLLERCLPPSLLTDIRTVHLQPMIMKVSFLSDIEGSVTRMLVSQFSQVLVVKDEFVYKFGEKGSDMHFVFTGILDTLVPRDEFLRDASVIGRTSTARNLDIASAANLPKPNLSTTPPTSGVDMPAQPLTKLNQIGAGSYFGENALFFKSARSAYVRAKASCILYKLSRNSLDLVFNQYPNWKQKVLRMMKVRQEQQRLNRIAFEEQQNVVTVARMVQEDQLNAEAERAAEEVLVFRRMRSNTMARRKPCQGARFMNEATAQASDGNKQSDLRCRVPKVFSVLFYGAPAQSWYHLTWLKLIAFTTIFMFIVVPYRIKSDPIERAGWIPVVISESELLCELLFLADIWVNWRIKNTNDSMDLCEQDHRQEYLKGRLLWDVLSAFPVGYLMLSFTQNPWCRINRCVKLLNFMHYMNELNRRSIFNEMHRLRTTALMYILIIFWSACMYFSIAVYEHYGNEWQAWLPDERLDITSSASGPTTKLLTLRLLRGLFFVTTAFVKKGRTFIPNSTHHLVFAIVTCFVGFLVMAFMIGEIASLFISYIGNEVGYRKNHIVLELYLGRWKNSGDLRTRMQSFLSSLWSSHCGVDYQLLLEEVPSSIRTESVLNIASFPLCAFVDDVFRPISRSDHSGSPESLMQLIARYLKFEGYPRGENVLVEGSISKSMYFVVRGQLHSISRGQPSICRSMNFSKGDYFGEKGVLRYSVGAYSVRTLRACDLLSLSSEALVTVLQSHPIYTSR</sequence>
<evidence type="ECO:0000256" key="5">
    <source>
        <dbReference type="ARBA" id="ARBA00023065"/>
    </source>
</evidence>
<evidence type="ECO:0000256" key="3">
    <source>
        <dbReference type="ARBA" id="ARBA00022692"/>
    </source>
</evidence>
<dbReference type="PANTHER" id="PTHR45638:SF11">
    <property type="entry name" value="CYCLIC NUCLEOTIDE-GATED CATION CHANNEL SUBUNIT A"/>
    <property type="match status" value="1"/>
</dbReference>
<dbReference type="VEuPathDB" id="FungiDB:PYU1_G013233"/>
<feature type="domain" description="Cyclic nucleotide-binding" evidence="10">
    <location>
        <begin position="320"/>
        <end position="408"/>
    </location>
</feature>
<dbReference type="Pfam" id="PF00520">
    <property type="entry name" value="Ion_trans"/>
    <property type="match status" value="2"/>
</dbReference>
<dbReference type="Gene3D" id="1.10.287.630">
    <property type="entry name" value="Helix hairpin bin"/>
    <property type="match status" value="1"/>
</dbReference>
<dbReference type="GO" id="GO:0044877">
    <property type="term" value="F:protein-containing complex binding"/>
    <property type="evidence" value="ECO:0007669"/>
    <property type="project" value="TreeGrafter"/>
</dbReference>
<dbReference type="SMART" id="SM00100">
    <property type="entry name" value="cNMP"/>
    <property type="match status" value="3"/>
</dbReference>
<dbReference type="EMBL" id="GL376627">
    <property type="status" value="NOT_ANNOTATED_CDS"/>
    <property type="molecule type" value="Genomic_DNA"/>
</dbReference>
<evidence type="ECO:0000259" key="10">
    <source>
        <dbReference type="PROSITE" id="PS50042"/>
    </source>
</evidence>
<dbReference type="eggNOG" id="KOG0500">
    <property type="taxonomic scope" value="Eukaryota"/>
</dbReference>
<dbReference type="Pfam" id="PF00027">
    <property type="entry name" value="cNMP_binding"/>
    <property type="match status" value="2"/>
</dbReference>
<feature type="transmembrane region" description="Helical" evidence="9">
    <location>
        <begin position="1063"/>
        <end position="1085"/>
    </location>
</feature>
<keyword evidence="12" id="KW-1185">Reference proteome</keyword>
<feature type="transmembrane region" description="Helical" evidence="9">
    <location>
        <begin position="1283"/>
        <end position="1312"/>
    </location>
</feature>
<comment type="subcellular location">
    <subcellularLocation>
        <location evidence="1">Membrane</location>
        <topology evidence="1">Multi-pass membrane protein</topology>
    </subcellularLocation>
</comment>
<feature type="transmembrane region" description="Helical" evidence="9">
    <location>
        <begin position="131"/>
        <end position="155"/>
    </location>
</feature>
<feature type="transmembrane region" description="Helical" evidence="9">
    <location>
        <begin position="698"/>
        <end position="720"/>
    </location>
</feature>
<dbReference type="Gene3D" id="1.10.287.70">
    <property type="match status" value="3"/>
</dbReference>
<keyword evidence="7" id="KW-1071">Ligand-gated ion channel</keyword>
<feature type="transmembrane region" description="Helical" evidence="9">
    <location>
        <begin position="1203"/>
        <end position="1223"/>
    </location>
</feature>
<feature type="transmembrane region" description="Helical" evidence="9">
    <location>
        <begin position="78"/>
        <end position="99"/>
    </location>
</feature>
<evidence type="ECO:0000256" key="7">
    <source>
        <dbReference type="ARBA" id="ARBA00023286"/>
    </source>
</evidence>
<dbReference type="STRING" id="431595.K3X7R3"/>
<feature type="transmembrane region" description="Helical" evidence="9">
    <location>
        <begin position="12"/>
        <end position="27"/>
    </location>
</feature>
<dbReference type="GO" id="GO:0016020">
    <property type="term" value="C:membrane"/>
    <property type="evidence" value="ECO:0007669"/>
    <property type="project" value="UniProtKB-SubCell"/>
</dbReference>
<dbReference type="PROSITE" id="PS00889">
    <property type="entry name" value="CNMP_BINDING_2"/>
    <property type="match status" value="1"/>
</dbReference>
<dbReference type="InParanoid" id="K3X7R3"/>
<reference evidence="11" key="3">
    <citation type="submission" date="2015-02" db="UniProtKB">
        <authorList>
            <consortium name="EnsemblProtists"/>
        </authorList>
    </citation>
    <scope>IDENTIFICATION</scope>
    <source>
        <strain evidence="11">DAOM BR144</strain>
    </source>
</reference>
<feature type="domain" description="Cyclic nucleotide-binding" evidence="10">
    <location>
        <begin position="1409"/>
        <end position="1508"/>
    </location>
</feature>
<keyword evidence="8" id="KW-0407">Ion channel</keyword>
<evidence type="ECO:0000313" key="11">
    <source>
        <dbReference type="EnsemblProtists" id="PYU1_T013262"/>
    </source>
</evidence>
<accession>K3X7R3</accession>
<keyword evidence="5" id="KW-0406">Ion transport</keyword>
<dbReference type="Gene3D" id="2.60.120.10">
    <property type="entry name" value="Jelly Rolls"/>
    <property type="match status" value="3"/>
</dbReference>
<dbReference type="PANTHER" id="PTHR45638">
    <property type="entry name" value="CYCLIC NUCLEOTIDE-GATED CATION CHANNEL SUBUNIT A"/>
    <property type="match status" value="1"/>
</dbReference>
<dbReference type="HOGENOM" id="CLU_001032_0_0_1"/>
<dbReference type="InterPro" id="IPR000595">
    <property type="entry name" value="cNMP-bd_dom"/>
</dbReference>
<name>K3X7R3_GLOUD</name>
<feature type="transmembrane region" description="Helical" evidence="9">
    <location>
        <begin position="510"/>
        <end position="533"/>
    </location>
</feature>
<evidence type="ECO:0000256" key="1">
    <source>
        <dbReference type="ARBA" id="ARBA00004141"/>
    </source>
</evidence>
<keyword evidence="6 9" id="KW-0472">Membrane</keyword>
<feature type="domain" description="Cyclic nucleotide-binding" evidence="10">
    <location>
        <begin position="801"/>
        <end position="964"/>
    </location>
</feature>
<dbReference type="eggNOG" id="KOG0498">
    <property type="taxonomic scope" value="Eukaryota"/>
</dbReference>
<dbReference type="SUPFAM" id="SSF51206">
    <property type="entry name" value="cAMP-binding domain-like"/>
    <property type="match status" value="3"/>
</dbReference>
<dbReference type="InterPro" id="IPR018490">
    <property type="entry name" value="cNMP-bd_dom_sf"/>
</dbReference>
<dbReference type="InterPro" id="IPR018488">
    <property type="entry name" value="cNMP-bd_CS"/>
</dbReference>
<dbReference type="SUPFAM" id="SSF81324">
    <property type="entry name" value="Voltage-gated potassium channels"/>
    <property type="match status" value="3"/>
</dbReference>